<sequence length="195" mass="21225">MDTLDTKKIIIILILLIFISFGIGLYVGKTYLSNNKAQEQPVIVQNVGNSSQQKIKVYVTGEVKHPDVYELEENAIVKDAISLAGGVTENADLISINLAKKLTDGEEVIVPSKDNSLLNSNNSTSLATTPKTNKVNINKATKEELMTLPGIGEAKAQAIIDYRTKNGPFKTIHDIVNVSGIGEKTFEKIQDLITV</sequence>
<feature type="transmembrane region" description="Helical" evidence="1">
    <location>
        <begin position="9"/>
        <end position="28"/>
    </location>
</feature>
<feature type="domain" description="Helix-hairpin-helix DNA-binding motif class 1" evidence="2">
    <location>
        <begin position="173"/>
        <end position="192"/>
    </location>
</feature>
<dbReference type="Gene3D" id="3.10.560.10">
    <property type="entry name" value="Outer membrane lipoprotein wza domain like"/>
    <property type="match status" value="1"/>
</dbReference>
<gene>
    <name evidence="3" type="primary">comEA</name>
    <name evidence="3" type="ordered locus">CSE_08440</name>
</gene>
<evidence type="ECO:0000256" key="1">
    <source>
        <dbReference type="SAM" id="Phobius"/>
    </source>
</evidence>
<dbReference type="InterPro" id="IPR003583">
    <property type="entry name" value="Hlx-hairpin-Hlx_DNA-bd_motif"/>
</dbReference>
<dbReference type="RefSeq" id="WP_014453373.1">
    <property type="nucleotide sequence ID" value="NC_017096.1"/>
</dbReference>
<dbReference type="InterPro" id="IPR004509">
    <property type="entry name" value="Competence_ComEA_HhH"/>
</dbReference>
<dbReference type="EMBL" id="AP012051">
    <property type="protein sequence ID" value="BAL80970.1"/>
    <property type="molecule type" value="Genomic_DNA"/>
</dbReference>
<keyword evidence="1" id="KW-0812">Transmembrane</keyword>
<feature type="domain" description="Helix-hairpin-helix DNA-binding motif class 1" evidence="2">
    <location>
        <begin position="143"/>
        <end position="162"/>
    </location>
</feature>
<protein>
    <submittedName>
        <fullName evidence="3">Competence protein ComEA</fullName>
    </submittedName>
</protein>
<dbReference type="InterPro" id="IPR010994">
    <property type="entry name" value="RuvA_2-like"/>
</dbReference>
<organism evidence="3 4">
    <name type="scientific">Caldisericum exile (strain DSM 21853 / NBRC 104410 / AZM16c01)</name>
    <dbReference type="NCBI Taxonomy" id="511051"/>
    <lineage>
        <taxon>Bacteria</taxon>
        <taxon>Pseudomonadati</taxon>
        <taxon>Caldisericota/Cryosericota group</taxon>
        <taxon>Caldisericota</taxon>
        <taxon>Caldisericia</taxon>
        <taxon>Caldisericales</taxon>
        <taxon>Caldisericaceae</taxon>
        <taxon>Caldisericum</taxon>
    </lineage>
</organism>
<dbReference type="PANTHER" id="PTHR21180">
    <property type="entry name" value="ENDONUCLEASE/EXONUCLEASE/PHOSPHATASE FAMILY DOMAIN-CONTAINING PROTEIN 1"/>
    <property type="match status" value="1"/>
</dbReference>
<dbReference type="Proteomes" id="UP000004793">
    <property type="component" value="Chromosome"/>
</dbReference>
<evidence type="ECO:0000313" key="3">
    <source>
        <dbReference type="EMBL" id="BAL80970.1"/>
    </source>
</evidence>
<dbReference type="SUPFAM" id="SSF47781">
    <property type="entry name" value="RuvA domain 2-like"/>
    <property type="match status" value="1"/>
</dbReference>
<keyword evidence="1" id="KW-1133">Transmembrane helix</keyword>
<name>A0A7U6GEK4_CALEA</name>
<evidence type="ECO:0000259" key="2">
    <source>
        <dbReference type="SMART" id="SM00278"/>
    </source>
</evidence>
<dbReference type="PANTHER" id="PTHR21180:SF32">
    <property type="entry name" value="ENDONUCLEASE_EXONUCLEASE_PHOSPHATASE FAMILY DOMAIN-CONTAINING PROTEIN 1"/>
    <property type="match status" value="1"/>
</dbReference>
<dbReference type="GO" id="GO:0006281">
    <property type="term" value="P:DNA repair"/>
    <property type="evidence" value="ECO:0007669"/>
    <property type="project" value="InterPro"/>
</dbReference>
<proteinExistence type="predicted"/>
<dbReference type="OrthoDB" id="9790239at2"/>
<evidence type="ECO:0000313" key="4">
    <source>
        <dbReference type="Proteomes" id="UP000004793"/>
    </source>
</evidence>
<dbReference type="SMART" id="SM00278">
    <property type="entry name" value="HhH1"/>
    <property type="match status" value="2"/>
</dbReference>
<dbReference type="GO" id="GO:0015627">
    <property type="term" value="C:type II protein secretion system complex"/>
    <property type="evidence" value="ECO:0007669"/>
    <property type="project" value="TreeGrafter"/>
</dbReference>
<reference evidence="3 4" key="1">
    <citation type="submission" date="2011-01" db="EMBL/GenBank/DDBJ databases">
        <title>Whole genome sequence of Caldisericum exile AZM16c01.</title>
        <authorList>
            <person name="Narita-Yamada S."/>
            <person name="Kawakoshi A."/>
            <person name="Nakamura S."/>
            <person name="Sasagawa M."/>
            <person name="Fukada J."/>
            <person name="Sekine M."/>
            <person name="Kato Y."/>
            <person name="Fukai R."/>
            <person name="Sasaki K."/>
            <person name="Hanamaki A."/>
            <person name="Narita H."/>
            <person name="Konno Y."/>
            <person name="Mori K."/>
            <person name="Yamazaki S."/>
            <person name="Suzuki K."/>
            <person name="Fujita N."/>
        </authorList>
    </citation>
    <scope>NUCLEOTIDE SEQUENCE [LARGE SCALE GENOMIC DNA]</scope>
    <source>
        <strain evidence="4">DSM 21853 / NBRC 104410 / AZM16c01</strain>
    </source>
</reference>
<dbReference type="GO" id="GO:0015628">
    <property type="term" value="P:protein secretion by the type II secretion system"/>
    <property type="evidence" value="ECO:0007669"/>
    <property type="project" value="TreeGrafter"/>
</dbReference>
<dbReference type="Gene3D" id="1.10.150.310">
    <property type="entry name" value="Tex RuvX-like domain-like"/>
    <property type="match status" value="1"/>
</dbReference>
<dbReference type="KEGG" id="cex:CSE_08440"/>
<dbReference type="Pfam" id="PF10531">
    <property type="entry name" value="SLBB"/>
    <property type="match status" value="1"/>
</dbReference>
<keyword evidence="1" id="KW-0472">Membrane</keyword>
<dbReference type="NCBIfam" id="TIGR00426">
    <property type="entry name" value="competence protein ComEA helix-hairpin-helix repeat region"/>
    <property type="match status" value="1"/>
</dbReference>
<keyword evidence="4" id="KW-1185">Reference proteome</keyword>
<dbReference type="InterPro" id="IPR051675">
    <property type="entry name" value="Endo/Exo/Phosphatase_dom_1"/>
</dbReference>
<dbReference type="GO" id="GO:0003677">
    <property type="term" value="F:DNA binding"/>
    <property type="evidence" value="ECO:0007669"/>
    <property type="project" value="InterPro"/>
</dbReference>
<accession>A0A7U6GEK4</accession>
<dbReference type="InterPro" id="IPR019554">
    <property type="entry name" value="Soluble_ligand-bd"/>
</dbReference>
<dbReference type="AlphaFoldDB" id="A0A7U6GEK4"/>
<dbReference type="Pfam" id="PF12836">
    <property type="entry name" value="HHH_3"/>
    <property type="match status" value="1"/>
</dbReference>